<evidence type="ECO:0000313" key="2">
    <source>
        <dbReference type="Proteomes" id="UP000268973"/>
    </source>
</evidence>
<gene>
    <name evidence="1" type="ORF">EJ063_01060</name>
</gene>
<dbReference type="EMBL" id="RXZH01000001">
    <property type="protein sequence ID" value="RTZ17400.1"/>
    <property type="molecule type" value="Genomic_DNA"/>
</dbReference>
<dbReference type="RefSeq" id="WP_126572156.1">
    <property type="nucleotide sequence ID" value="NZ_RXZH01000001.1"/>
</dbReference>
<comment type="caution">
    <text evidence="1">The sequence shown here is derived from an EMBL/GenBank/DDBJ whole genome shotgun (WGS) entry which is preliminary data.</text>
</comment>
<dbReference type="AlphaFoldDB" id="A0A432D0F1"/>
<dbReference type="Proteomes" id="UP000268973">
    <property type="component" value="Unassembled WGS sequence"/>
</dbReference>
<organism evidence="1 2">
    <name type="scientific">Vibrio aquaticus</name>
    <dbReference type="NCBI Taxonomy" id="2496559"/>
    <lineage>
        <taxon>Bacteria</taxon>
        <taxon>Pseudomonadati</taxon>
        <taxon>Pseudomonadota</taxon>
        <taxon>Gammaproteobacteria</taxon>
        <taxon>Vibrionales</taxon>
        <taxon>Vibrionaceae</taxon>
        <taxon>Vibrio</taxon>
    </lineage>
</organism>
<evidence type="ECO:0000313" key="1">
    <source>
        <dbReference type="EMBL" id="RTZ17400.1"/>
    </source>
</evidence>
<accession>A0A432D0F1</accession>
<sequence length="63" mass="7288">MRESTIIFPRSPEVKEHPASKLVNAYKKERTHQEITEVELNRAKIAVVDEHGNVKRITILAEH</sequence>
<proteinExistence type="predicted"/>
<protein>
    <submittedName>
        <fullName evidence="1">Uncharacterized protein</fullName>
    </submittedName>
</protein>
<keyword evidence="2" id="KW-1185">Reference proteome</keyword>
<name>A0A432D0F1_9VIBR</name>
<reference evidence="1 2" key="1">
    <citation type="submission" date="2018-12" db="EMBL/GenBank/DDBJ databases">
        <title>Vibrio sp. isolated from China Sea.</title>
        <authorList>
            <person name="Li Y."/>
        </authorList>
    </citation>
    <scope>NUCLEOTIDE SEQUENCE [LARGE SCALE GENOMIC DNA]</scope>
    <source>
        <strain evidence="1 2">BEI207</strain>
    </source>
</reference>
<dbReference type="OrthoDB" id="5899365at2"/>